<sequence>MNCNHCDQPIKNNARFCSRCGMEQDDTVTKEQKQSWSAKKKGIIFLSSLAAVIILFAAHITLSRMYAPENAVAELNEALYEQDESIENVITPAESSVTWNTEIAKGYKEFLLNEVNESQIDRYLNEVKQAAHGDFPVTFTTNGHDVLQVHRDGRFAGIYPSYEIQAIPYDIYVNSNIRNISVSLEDKEMEMSERNQDYKLARVYPSVYEGTATFESEFSKGSMEFVPDFSQGHANEIVKDLEWEADYLNVEAADMDAPLYVDGENTGMSLQEAVGEGPVLTDGSVTVSSKFDTEYGSVDSNEVTLQNTGEAWLEADEEQLNELEQAASSQEVDSNQSLEDFVESYLEISVKSMNEGDFSIVEDFHDPDGVSYQESKDYVDYIYSEGIQEELEYGEVVGYEKNGDMYTVDVEDAYTIYKEDGTVSYQEFESTFAVKEENGRYYINELTNTEEVHSEEIN</sequence>
<evidence type="ECO:0008006" key="6">
    <source>
        <dbReference type="Google" id="ProtNLM"/>
    </source>
</evidence>
<keyword evidence="1" id="KW-0472">Membrane</keyword>
<feature type="domain" description="TcaA protein NTF2-like" evidence="2">
    <location>
        <begin position="336"/>
        <end position="446"/>
    </location>
</feature>
<dbReference type="InterPro" id="IPR054530">
    <property type="entry name" value="TcaA_4th"/>
</dbReference>
<dbReference type="RefSeq" id="WP_380714318.1">
    <property type="nucleotide sequence ID" value="NZ_JBHUML010000006.1"/>
</dbReference>
<dbReference type="EMBL" id="JBHUML010000006">
    <property type="protein sequence ID" value="MFD2706997.1"/>
    <property type="molecule type" value="Genomic_DNA"/>
</dbReference>
<organism evidence="4 5">
    <name type="scientific">Salibacterium lacus</name>
    <dbReference type="NCBI Taxonomy" id="1898109"/>
    <lineage>
        <taxon>Bacteria</taxon>
        <taxon>Bacillati</taxon>
        <taxon>Bacillota</taxon>
        <taxon>Bacilli</taxon>
        <taxon>Bacillales</taxon>
        <taxon>Bacillaceae</taxon>
    </lineage>
</organism>
<accession>A0ABW5T6M9</accession>
<evidence type="ECO:0000259" key="2">
    <source>
        <dbReference type="Pfam" id="PF22819"/>
    </source>
</evidence>
<comment type="caution">
    <text evidence="4">The sequence shown here is derived from an EMBL/GenBank/DDBJ whole genome shotgun (WGS) entry which is preliminary data.</text>
</comment>
<proteinExistence type="predicted"/>
<keyword evidence="5" id="KW-1185">Reference proteome</keyword>
<keyword evidence="1" id="KW-0812">Transmembrane</keyword>
<evidence type="ECO:0000313" key="4">
    <source>
        <dbReference type="EMBL" id="MFD2706997.1"/>
    </source>
</evidence>
<evidence type="ECO:0000259" key="3">
    <source>
        <dbReference type="Pfam" id="PF22820"/>
    </source>
</evidence>
<feature type="domain" description="TcaA 4th" evidence="3">
    <location>
        <begin position="245"/>
        <end position="308"/>
    </location>
</feature>
<protein>
    <recommendedName>
        <fullName evidence="6">Zinc ribbon domain-containing protein</fullName>
    </recommendedName>
</protein>
<reference evidence="5" key="1">
    <citation type="journal article" date="2019" name="Int. J. Syst. Evol. Microbiol.">
        <title>The Global Catalogue of Microorganisms (GCM) 10K type strain sequencing project: providing services to taxonomists for standard genome sequencing and annotation.</title>
        <authorList>
            <consortium name="The Broad Institute Genomics Platform"/>
            <consortium name="The Broad Institute Genome Sequencing Center for Infectious Disease"/>
            <person name="Wu L."/>
            <person name="Ma J."/>
        </authorList>
    </citation>
    <scope>NUCLEOTIDE SEQUENCE [LARGE SCALE GENOMIC DNA]</scope>
    <source>
        <strain evidence="5">KCTC 33792</strain>
    </source>
</reference>
<evidence type="ECO:0000256" key="1">
    <source>
        <dbReference type="SAM" id="Phobius"/>
    </source>
</evidence>
<gene>
    <name evidence="4" type="ORF">ACFSUB_16195</name>
</gene>
<name>A0ABW5T6M9_9BACI</name>
<dbReference type="Proteomes" id="UP001597520">
    <property type="component" value="Unassembled WGS sequence"/>
</dbReference>
<dbReference type="Pfam" id="PF22819">
    <property type="entry name" value="TcaA_5th"/>
    <property type="match status" value="1"/>
</dbReference>
<dbReference type="Pfam" id="PF22820">
    <property type="entry name" value="TcaA_3rd_4th"/>
    <property type="match status" value="1"/>
</dbReference>
<dbReference type="InterPro" id="IPR054528">
    <property type="entry name" value="TcaA_5th"/>
</dbReference>
<keyword evidence="1" id="KW-1133">Transmembrane helix</keyword>
<evidence type="ECO:0000313" key="5">
    <source>
        <dbReference type="Proteomes" id="UP001597520"/>
    </source>
</evidence>
<feature type="transmembrane region" description="Helical" evidence="1">
    <location>
        <begin position="43"/>
        <end position="62"/>
    </location>
</feature>
<dbReference type="PANTHER" id="PTHR40038">
    <property type="entry name" value="MEMBRANE-ASSOCIATED PROTEIN TCAA"/>
    <property type="match status" value="1"/>
</dbReference>
<dbReference type="PANTHER" id="PTHR40038:SF1">
    <property type="entry name" value="MEMBRANE-ASSOCIATED PROTEIN TCAA"/>
    <property type="match status" value="1"/>
</dbReference>